<keyword evidence="5 6" id="KW-0472">Membrane</keyword>
<reference evidence="7 8" key="1">
    <citation type="journal article" date="2025" name="Int. J. Syst. Evol. Microbiol.">
        <title>Desulfovibrio falkowii sp. nov., Porphyromonas miyakawae sp. nov., Mediterraneibacter flintii sp. nov. and Owariibacterium komagatae gen. nov., sp. nov., isolated from human faeces.</title>
        <authorList>
            <person name="Hamaguchi T."/>
            <person name="Ohara M."/>
            <person name="Hisatomi A."/>
            <person name="Sekiguchi K."/>
            <person name="Takeda J.I."/>
            <person name="Ueyama J."/>
            <person name="Ito M."/>
            <person name="Nishiwaki H."/>
            <person name="Ogi T."/>
            <person name="Hirayama M."/>
            <person name="Ohkuma M."/>
            <person name="Sakamoto M."/>
            <person name="Ohno K."/>
        </authorList>
    </citation>
    <scope>NUCLEOTIDE SEQUENCE [LARGE SCALE GENOMIC DNA]</scope>
    <source>
        <strain evidence="7 8">13CB11C</strain>
    </source>
</reference>
<gene>
    <name evidence="7" type="ORF">Tsumi_06010</name>
</gene>
<evidence type="ECO:0000256" key="1">
    <source>
        <dbReference type="ARBA" id="ARBA00004651"/>
    </source>
</evidence>
<evidence type="ECO:0000256" key="4">
    <source>
        <dbReference type="ARBA" id="ARBA00022989"/>
    </source>
</evidence>
<evidence type="ECO:0000256" key="5">
    <source>
        <dbReference type="ARBA" id="ARBA00023136"/>
    </source>
</evidence>
<protein>
    <submittedName>
        <fullName evidence="7">LptF/LptG family permease</fullName>
    </submittedName>
</protein>
<keyword evidence="4 6" id="KW-1133">Transmembrane helix</keyword>
<dbReference type="Pfam" id="PF03739">
    <property type="entry name" value="LptF_LptG"/>
    <property type="match status" value="1"/>
</dbReference>
<keyword evidence="3 6" id="KW-0812">Transmembrane</keyword>
<dbReference type="RefSeq" id="WP_411915305.1">
    <property type="nucleotide sequence ID" value="NZ_BAAFSF010000001.1"/>
</dbReference>
<evidence type="ECO:0000256" key="3">
    <source>
        <dbReference type="ARBA" id="ARBA00022692"/>
    </source>
</evidence>
<dbReference type="PANTHER" id="PTHR33529:SF6">
    <property type="entry name" value="YJGP_YJGQ FAMILY PERMEASE"/>
    <property type="match status" value="1"/>
</dbReference>
<dbReference type="Proteomes" id="UP001628220">
    <property type="component" value="Unassembled WGS sequence"/>
</dbReference>
<evidence type="ECO:0000313" key="7">
    <source>
        <dbReference type="EMBL" id="GAB1251497.1"/>
    </source>
</evidence>
<feature type="transmembrane region" description="Helical" evidence="6">
    <location>
        <begin position="390"/>
        <end position="410"/>
    </location>
</feature>
<feature type="transmembrane region" description="Helical" evidence="6">
    <location>
        <begin position="416"/>
        <end position="435"/>
    </location>
</feature>
<keyword evidence="8" id="KW-1185">Reference proteome</keyword>
<feature type="transmembrane region" description="Helical" evidence="6">
    <location>
        <begin position="594"/>
        <end position="614"/>
    </location>
</feature>
<comment type="subcellular location">
    <subcellularLocation>
        <location evidence="1">Cell membrane</location>
        <topology evidence="1">Multi-pass membrane protein</topology>
    </subcellularLocation>
</comment>
<dbReference type="EMBL" id="BAAFSF010000001">
    <property type="protein sequence ID" value="GAB1251497.1"/>
    <property type="molecule type" value="Genomic_DNA"/>
</dbReference>
<feature type="transmembrane region" description="Helical" evidence="6">
    <location>
        <begin position="101"/>
        <end position="121"/>
    </location>
</feature>
<comment type="caution">
    <text evidence="7">The sequence shown here is derived from an EMBL/GenBank/DDBJ whole genome shotgun (WGS) entry which is preliminary data.</text>
</comment>
<sequence>MKRLYRYMLKQFIPLLLMTTSICWFVVIMQFLWRYTNDFIGKGISIATLLEALIQVAKISLPTALPLGILLASLMTFGGLGERLELLAIKSAGVPLHRIMLPLIGVVAALSIGLFVFLNTIMMDAQVRFYQIAFSARYKQPDLEIPEGSFYNGISDYSIFVQKKNTKDRSLAGVMIYDLSEGFSNTRIIRADSGKLVMDASKTFLKLDLWRGESFQQLTHGLQESNQKVYSQDVARSYYKEHFAYKQIVIPFDANFELQSDEGLRNQFVGKNLRQLTAYIQDTARYALDSIGTKNADGIMERVLQDRNSSLSYSAQENNQEGFLLTDDNYRLLSLDSILTTLPPNQVETAMQNGIDQLKTLAQDAEGKFYEYDWQAYSYRTHDQERHRKFTFPVACLLFFFIGAPLGAIIRKGGIGTPMVVSVLIFILYYMVDTYGYKMGYHGEWKVWIGMWLSAFVLLPLGVFLTLQATKDSATLNLDAIIASIKGLFQPEKKREVSRRELIIIHPSAQIALQEVATAQKELAKLAANPFLHRALPRHNYLIELNRQFRVTNGQLNSMIDKLIDFDDLHVLSYLRELPAERRSFSSLIPRSKVIYLLLLPILPFSLPFILYLYHRKRKENKRKELLSTTLQKIDTYIREVYQIDSQE</sequence>
<feature type="transmembrane region" description="Helical" evidence="6">
    <location>
        <begin position="12"/>
        <end position="33"/>
    </location>
</feature>
<proteinExistence type="predicted"/>
<evidence type="ECO:0000313" key="8">
    <source>
        <dbReference type="Proteomes" id="UP001628220"/>
    </source>
</evidence>
<keyword evidence="2" id="KW-1003">Cell membrane</keyword>
<dbReference type="InterPro" id="IPR005495">
    <property type="entry name" value="LptG/LptF_permease"/>
</dbReference>
<name>A0ABQ0E196_9PORP</name>
<accession>A0ABQ0E196</accession>
<feature type="transmembrane region" description="Helical" evidence="6">
    <location>
        <begin position="447"/>
        <end position="467"/>
    </location>
</feature>
<dbReference type="PANTHER" id="PTHR33529">
    <property type="entry name" value="SLR0882 PROTEIN-RELATED"/>
    <property type="match status" value="1"/>
</dbReference>
<evidence type="ECO:0000256" key="2">
    <source>
        <dbReference type="ARBA" id="ARBA00022475"/>
    </source>
</evidence>
<evidence type="ECO:0000256" key="6">
    <source>
        <dbReference type="SAM" id="Phobius"/>
    </source>
</evidence>
<organism evidence="7 8">
    <name type="scientific">Porphyromonas miyakawae</name>
    <dbReference type="NCBI Taxonomy" id="3137470"/>
    <lineage>
        <taxon>Bacteria</taxon>
        <taxon>Pseudomonadati</taxon>
        <taxon>Bacteroidota</taxon>
        <taxon>Bacteroidia</taxon>
        <taxon>Bacteroidales</taxon>
        <taxon>Porphyromonadaceae</taxon>
        <taxon>Porphyromonas</taxon>
    </lineage>
</organism>